<dbReference type="Proteomes" id="UP000004471">
    <property type="component" value="Unassembled WGS sequence"/>
</dbReference>
<feature type="non-terminal residue" evidence="1">
    <location>
        <position position="36"/>
    </location>
</feature>
<name>F3G0H0_PSESX</name>
<dbReference type="EMBL" id="AEAH01004260">
    <property type="protein sequence ID" value="EGH35962.1"/>
    <property type="molecule type" value="Genomic_DNA"/>
</dbReference>
<comment type="caution">
    <text evidence="1">The sequence shown here is derived from an EMBL/GenBank/DDBJ whole genome shotgun (WGS) entry which is preliminary data.</text>
</comment>
<evidence type="ECO:0000313" key="1">
    <source>
        <dbReference type="EMBL" id="EGH35962.1"/>
    </source>
</evidence>
<gene>
    <name evidence="1" type="ORF">PSYJA_45696</name>
</gene>
<feature type="non-terminal residue" evidence="1">
    <location>
        <position position="1"/>
    </location>
</feature>
<protein>
    <submittedName>
        <fullName evidence="1">Amino acid adenylation</fullName>
    </submittedName>
</protein>
<evidence type="ECO:0000313" key="2">
    <source>
        <dbReference type="Proteomes" id="UP000004471"/>
    </source>
</evidence>
<reference evidence="1 2" key="1">
    <citation type="journal article" date="2011" name="PLoS Pathog.">
        <title>Dynamic evolution of pathogenicity revealed by sequencing and comparative genomics of 19 Pseudomonas syringae isolates.</title>
        <authorList>
            <person name="Baltrus D.A."/>
            <person name="Nishimura M.T."/>
            <person name="Romanchuk A."/>
            <person name="Chang J.H."/>
            <person name="Mukhtar M.S."/>
            <person name="Cherkis K."/>
            <person name="Roach J."/>
            <person name="Grant S.R."/>
            <person name="Jones C.D."/>
            <person name="Dangl J.L."/>
        </authorList>
    </citation>
    <scope>NUCLEOTIDE SEQUENCE [LARGE SCALE GENOMIC DNA]</scope>
    <source>
        <strain evidence="2">M301072PT</strain>
    </source>
</reference>
<dbReference type="HOGENOM" id="CLU_216609_0_0_6"/>
<accession>F3G0H0</accession>
<sequence length="36" mass="4003">TAVLWERLDAPVQVVWREATLGLDEHMLDPADGDIA</sequence>
<organism evidence="1 2">
    <name type="scientific">Pseudomonas syringae pv. japonica str. M301072</name>
    <dbReference type="NCBI Taxonomy" id="629262"/>
    <lineage>
        <taxon>Bacteria</taxon>
        <taxon>Pseudomonadati</taxon>
        <taxon>Pseudomonadota</taxon>
        <taxon>Gammaproteobacteria</taxon>
        <taxon>Pseudomonadales</taxon>
        <taxon>Pseudomonadaceae</taxon>
        <taxon>Pseudomonas</taxon>
        <taxon>Pseudomonas syringae</taxon>
    </lineage>
</organism>
<proteinExistence type="predicted"/>
<dbReference type="AlphaFoldDB" id="F3G0H0"/>